<name>A0A068NUD9_FIMGI</name>
<dbReference type="SUPFAM" id="SSF46785">
    <property type="entry name" value="Winged helix' DNA-binding domain"/>
    <property type="match status" value="1"/>
</dbReference>
<evidence type="ECO:0000256" key="2">
    <source>
        <dbReference type="ARBA" id="ARBA00023125"/>
    </source>
</evidence>
<dbReference type="GO" id="GO:0003700">
    <property type="term" value="F:DNA-binding transcription factor activity"/>
    <property type="evidence" value="ECO:0007669"/>
    <property type="project" value="InterPro"/>
</dbReference>
<dbReference type="Proteomes" id="UP000027982">
    <property type="component" value="Chromosome"/>
</dbReference>
<accession>A0A068NUD9</accession>
<evidence type="ECO:0000259" key="4">
    <source>
        <dbReference type="PROSITE" id="PS50987"/>
    </source>
</evidence>
<dbReference type="PRINTS" id="PR00778">
    <property type="entry name" value="HTHARSR"/>
</dbReference>
<evidence type="ECO:0000256" key="3">
    <source>
        <dbReference type="ARBA" id="ARBA00023163"/>
    </source>
</evidence>
<evidence type="ECO:0000313" key="5">
    <source>
        <dbReference type="EMBL" id="AIE87133.1"/>
    </source>
</evidence>
<dbReference type="PROSITE" id="PS50987">
    <property type="entry name" value="HTH_ARSR_2"/>
    <property type="match status" value="1"/>
</dbReference>
<sequence>MPYHIQELSATESVAVFRALASESRARIIELLAERDMNINELSTALGLAQPSITKHIQILEEAGLVESDYLAGPQGTQKRCRRVHDRLLIEMAGRPYRPDCVSEIEVPVGMYTQIEAVPTCGLANRERFIGHLDNPVSFFLPERATAELIWSAGGFVEYVFTNSLPLEASVVGVDLAMEICSEAPGYNNDYPSDITVWLNGFEIGTWSSPGDFGGTRGRLNPNWWHDNLNQFGLLKVWQVNNHGTSIDGMIISPVKIDDLGIRPWQTIRVRIGVKPESPNQGGFTLFGKGFGNYEQDLVLRLHYV</sequence>
<dbReference type="SMART" id="SM00418">
    <property type="entry name" value="HTH_ARSR"/>
    <property type="match status" value="1"/>
</dbReference>
<evidence type="ECO:0000256" key="1">
    <source>
        <dbReference type="ARBA" id="ARBA00023015"/>
    </source>
</evidence>
<dbReference type="PANTHER" id="PTHR33154:SF33">
    <property type="entry name" value="TRANSCRIPTIONAL REPRESSOR SDPR"/>
    <property type="match status" value="1"/>
</dbReference>
<dbReference type="InterPro" id="IPR036390">
    <property type="entry name" value="WH_DNA-bd_sf"/>
</dbReference>
<dbReference type="PANTHER" id="PTHR33154">
    <property type="entry name" value="TRANSCRIPTIONAL REGULATOR, ARSR FAMILY"/>
    <property type="match status" value="1"/>
</dbReference>
<dbReference type="AlphaFoldDB" id="A0A068NUD9"/>
<dbReference type="GO" id="GO:0003677">
    <property type="term" value="F:DNA binding"/>
    <property type="evidence" value="ECO:0007669"/>
    <property type="project" value="UniProtKB-KW"/>
</dbReference>
<dbReference type="InterPro" id="IPR011991">
    <property type="entry name" value="ArsR-like_HTH"/>
</dbReference>
<keyword evidence="3" id="KW-0804">Transcription</keyword>
<gene>
    <name evidence="5" type="ORF">OP10G_3765</name>
</gene>
<dbReference type="CDD" id="cd00090">
    <property type="entry name" value="HTH_ARSR"/>
    <property type="match status" value="1"/>
</dbReference>
<feature type="domain" description="HTH arsR-type" evidence="4">
    <location>
        <begin position="5"/>
        <end position="99"/>
    </location>
</feature>
<dbReference type="HOGENOM" id="CLU_902760_0_0_0"/>
<keyword evidence="6" id="KW-1185">Reference proteome</keyword>
<protein>
    <submittedName>
        <fullName evidence="5">Regulatory protein ArsR</fullName>
    </submittedName>
</protein>
<dbReference type="Gene3D" id="1.10.10.10">
    <property type="entry name" value="Winged helix-like DNA-binding domain superfamily/Winged helix DNA-binding domain"/>
    <property type="match status" value="1"/>
</dbReference>
<proteinExistence type="predicted"/>
<dbReference type="EMBL" id="CP007139">
    <property type="protein sequence ID" value="AIE87133.1"/>
    <property type="molecule type" value="Genomic_DNA"/>
</dbReference>
<organism evidence="5 6">
    <name type="scientific">Fimbriimonas ginsengisoli Gsoil 348</name>
    <dbReference type="NCBI Taxonomy" id="661478"/>
    <lineage>
        <taxon>Bacteria</taxon>
        <taxon>Bacillati</taxon>
        <taxon>Armatimonadota</taxon>
        <taxon>Fimbriimonadia</taxon>
        <taxon>Fimbriimonadales</taxon>
        <taxon>Fimbriimonadaceae</taxon>
        <taxon>Fimbriimonas</taxon>
    </lineage>
</organism>
<dbReference type="OrthoDB" id="9781958at2"/>
<evidence type="ECO:0000313" key="6">
    <source>
        <dbReference type="Proteomes" id="UP000027982"/>
    </source>
</evidence>
<dbReference type="InterPro" id="IPR001845">
    <property type="entry name" value="HTH_ArsR_DNA-bd_dom"/>
</dbReference>
<dbReference type="InterPro" id="IPR051081">
    <property type="entry name" value="HTH_MetalResp_TranReg"/>
</dbReference>
<dbReference type="KEGG" id="fgi:OP10G_3765"/>
<dbReference type="eggNOG" id="COG4189">
    <property type="taxonomic scope" value="Bacteria"/>
</dbReference>
<keyword evidence="1" id="KW-0805">Transcription regulation</keyword>
<reference evidence="5 6" key="1">
    <citation type="journal article" date="2014" name="PLoS ONE">
        <title>The first complete genome sequence of the class fimbriimonadia in the phylum armatimonadetes.</title>
        <authorList>
            <person name="Hu Z.Y."/>
            <person name="Wang Y.Z."/>
            <person name="Im W.T."/>
            <person name="Wang S.Y."/>
            <person name="Zhao G.P."/>
            <person name="Zheng H.J."/>
            <person name="Quan Z.X."/>
        </authorList>
    </citation>
    <scope>NUCLEOTIDE SEQUENCE [LARGE SCALE GENOMIC DNA]</scope>
    <source>
        <strain evidence="5">Gsoil 348</strain>
    </source>
</reference>
<dbReference type="Pfam" id="PF01022">
    <property type="entry name" value="HTH_5"/>
    <property type="match status" value="1"/>
</dbReference>
<keyword evidence="2" id="KW-0238">DNA-binding</keyword>
<dbReference type="InterPro" id="IPR036388">
    <property type="entry name" value="WH-like_DNA-bd_sf"/>
</dbReference>
<dbReference type="STRING" id="661478.OP10G_3765"/>